<dbReference type="PANTHER" id="PTHR34451:SF15">
    <property type="entry name" value="PHD-TYPE DOMAIN-CONTAINING PROTEIN"/>
    <property type="match status" value="1"/>
</dbReference>
<dbReference type="OrthoDB" id="692041at2759"/>
<evidence type="ECO:0000313" key="1">
    <source>
        <dbReference type="EMBL" id="KAH7541751.1"/>
    </source>
</evidence>
<organism evidence="1 2">
    <name type="scientific">Ziziphus jujuba var. spinosa</name>
    <dbReference type="NCBI Taxonomy" id="714518"/>
    <lineage>
        <taxon>Eukaryota</taxon>
        <taxon>Viridiplantae</taxon>
        <taxon>Streptophyta</taxon>
        <taxon>Embryophyta</taxon>
        <taxon>Tracheophyta</taxon>
        <taxon>Spermatophyta</taxon>
        <taxon>Magnoliopsida</taxon>
        <taxon>eudicotyledons</taxon>
        <taxon>Gunneridae</taxon>
        <taxon>Pentapetalae</taxon>
        <taxon>rosids</taxon>
        <taxon>fabids</taxon>
        <taxon>Rosales</taxon>
        <taxon>Rhamnaceae</taxon>
        <taxon>Paliureae</taxon>
        <taxon>Ziziphus</taxon>
    </lineage>
</organism>
<dbReference type="Proteomes" id="UP000813462">
    <property type="component" value="Unassembled WGS sequence"/>
</dbReference>
<reference evidence="1" key="1">
    <citation type="journal article" date="2021" name="Front. Plant Sci.">
        <title>Chromosome-Scale Genome Assembly for Chinese Sour Jujube and Insights Into Its Genome Evolution and Domestication Signature.</title>
        <authorList>
            <person name="Shen L.-Y."/>
            <person name="Luo H."/>
            <person name="Wang X.-L."/>
            <person name="Wang X.-M."/>
            <person name="Qiu X.-J."/>
            <person name="Liu H."/>
            <person name="Zhou S.-S."/>
            <person name="Jia K.-H."/>
            <person name="Nie S."/>
            <person name="Bao Y.-T."/>
            <person name="Zhang R.-G."/>
            <person name="Yun Q.-Z."/>
            <person name="Chai Y.-H."/>
            <person name="Lu J.-Y."/>
            <person name="Li Y."/>
            <person name="Zhao S.-W."/>
            <person name="Mao J.-F."/>
            <person name="Jia S.-G."/>
            <person name="Mao Y.-M."/>
        </authorList>
    </citation>
    <scope>NUCLEOTIDE SEQUENCE</scope>
    <source>
        <strain evidence="1">AT0</strain>
        <tissue evidence="1">Leaf</tissue>
    </source>
</reference>
<accession>A0A978VSF6</accession>
<dbReference type="EMBL" id="JAEACU010000002">
    <property type="protein sequence ID" value="KAH7541751.1"/>
    <property type="molecule type" value="Genomic_DNA"/>
</dbReference>
<proteinExistence type="predicted"/>
<dbReference type="AlphaFoldDB" id="A0A978VSF6"/>
<protein>
    <submittedName>
        <fullName evidence="1">Uncharacterized protein</fullName>
    </submittedName>
</protein>
<sequence>MCFDATNIPISSERSTYAKCSSFNHSHCASPLPTSSTTSNTTPPSSTYLCPPCATPNSTFFNLASDSNKAIDKSLALVLLCASKIASTSMAKALIVVRAKAKIWVREVALAQKRAQEALDHLALLVHSRGDEVVRKGC</sequence>
<dbReference type="PANTHER" id="PTHR34451">
    <property type="entry name" value="PHD FINGER FAMILY PROTEIN"/>
    <property type="match status" value="1"/>
</dbReference>
<comment type="caution">
    <text evidence="1">The sequence shown here is derived from an EMBL/GenBank/DDBJ whole genome shotgun (WGS) entry which is preliminary data.</text>
</comment>
<evidence type="ECO:0000313" key="2">
    <source>
        <dbReference type="Proteomes" id="UP000813462"/>
    </source>
</evidence>
<gene>
    <name evidence="1" type="ORF">FEM48_Zijuj02G0001000</name>
</gene>
<name>A0A978VSF6_ZIZJJ</name>